<dbReference type="RefSeq" id="WP_171670586.1">
    <property type="nucleotide sequence ID" value="NZ_BAAAGT010000007.1"/>
</dbReference>
<proteinExistence type="predicted"/>
<dbReference type="InterPro" id="IPR008523">
    <property type="entry name" value="DUF805"/>
</dbReference>
<keyword evidence="1" id="KW-0472">Membrane</keyword>
<dbReference type="AlphaFoldDB" id="A0A7Y4NWQ9"/>
<protein>
    <submittedName>
        <fullName evidence="3">DUF805 domain-containing protein</fullName>
    </submittedName>
    <submittedName>
        <fullName evidence="2">Uncharacterized membrane protein YhaH (DUF805 family)</fullName>
    </submittedName>
</protein>
<dbReference type="PANTHER" id="PTHR34980:SF2">
    <property type="entry name" value="INNER MEMBRANE PROTEIN YHAH-RELATED"/>
    <property type="match status" value="1"/>
</dbReference>
<reference evidence="2 5" key="2">
    <citation type="submission" date="2020-08" db="EMBL/GenBank/DDBJ databases">
        <title>Sequencing the genomes of 1000 actinobacteria strains.</title>
        <authorList>
            <person name="Klenk H.-P."/>
        </authorList>
    </citation>
    <scope>NUCLEOTIDE SEQUENCE [LARGE SCALE GENOMIC DNA]</scope>
    <source>
        <strain evidence="2 5">DSM 15626</strain>
    </source>
</reference>
<dbReference type="Proteomes" id="UP000553957">
    <property type="component" value="Unassembled WGS sequence"/>
</dbReference>
<dbReference type="Pfam" id="PF05656">
    <property type="entry name" value="DUF805"/>
    <property type="match status" value="1"/>
</dbReference>
<evidence type="ECO:0000313" key="5">
    <source>
        <dbReference type="Proteomes" id="UP000553957"/>
    </source>
</evidence>
<keyword evidence="1" id="KW-1133">Transmembrane helix</keyword>
<feature type="transmembrane region" description="Helical" evidence="1">
    <location>
        <begin position="46"/>
        <end position="67"/>
    </location>
</feature>
<comment type="caution">
    <text evidence="3">The sequence shown here is derived from an EMBL/GenBank/DDBJ whole genome shotgun (WGS) entry which is preliminary data.</text>
</comment>
<reference evidence="3 4" key="1">
    <citation type="submission" date="2020-05" db="EMBL/GenBank/DDBJ databases">
        <title>Genome sequence of Kribbella sandramycini ATCC 39419.</title>
        <authorList>
            <person name="Maclea K.S."/>
            <person name="Fair J.L."/>
        </authorList>
    </citation>
    <scope>NUCLEOTIDE SEQUENCE [LARGE SCALE GENOMIC DNA]</scope>
    <source>
        <strain evidence="3 4">ATCC 39419</strain>
    </source>
</reference>
<organism evidence="3 4">
    <name type="scientific">Kribbella sandramycini</name>
    <dbReference type="NCBI Taxonomy" id="60450"/>
    <lineage>
        <taxon>Bacteria</taxon>
        <taxon>Bacillati</taxon>
        <taxon>Actinomycetota</taxon>
        <taxon>Actinomycetes</taxon>
        <taxon>Propionibacteriales</taxon>
        <taxon>Kribbellaceae</taxon>
        <taxon>Kribbella</taxon>
    </lineage>
</organism>
<evidence type="ECO:0000313" key="4">
    <source>
        <dbReference type="Proteomes" id="UP000534306"/>
    </source>
</evidence>
<dbReference type="EMBL" id="JACHKF010000001">
    <property type="protein sequence ID" value="MBB6568331.1"/>
    <property type="molecule type" value="Genomic_DNA"/>
</dbReference>
<dbReference type="PANTHER" id="PTHR34980">
    <property type="entry name" value="INNER MEMBRANE PROTEIN-RELATED-RELATED"/>
    <property type="match status" value="1"/>
</dbReference>
<keyword evidence="4" id="KW-1185">Reference proteome</keyword>
<dbReference type="EMBL" id="JABJRC010000001">
    <property type="protein sequence ID" value="NOL39077.1"/>
    <property type="molecule type" value="Genomic_DNA"/>
</dbReference>
<evidence type="ECO:0000256" key="1">
    <source>
        <dbReference type="SAM" id="Phobius"/>
    </source>
</evidence>
<dbReference type="GO" id="GO:0005886">
    <property type="term" value="C:plasma membrane"/>
    <property type="evidence" value="ECO:0007669"/>
    <property type="project" value="TreeGrafter"/>
</dbReference>
<name>A0A7Y4NWQ9_9ACTN</name>
<gene>
    <name evidence="2" type="ORF">HNR71_003968</name>
    <name evidence="3" type="ORF">HPO96_02340</name>
</gene>
<evidence type="ECO:0000313" key="2">
    <source>
        <dbReference type="EMBL" id="MBB6568331.1"/>
    </source>
</evidence>
<accession>A0A7Y4NWQ9</accession>
<feature type="transmembrane region" description="Helical" evidence="1">
    <location>
        <begin position="79"/>
        <end position="99"/>
    </location>
</feature>
<evidence type="ECO:0000313" key="3">
    <source>
        <dbReference type="EMBL" id="NOL39077.1"/>
    </source>
</evidence>
<dbReference type="Proteomes" id="UP000534306">
    <property type="component" value="Unassembled WGS sequence"/>
</dbReference>
<feature type="transmembrane region" description="Helical" evidence="1">
    <location>
        <begin position="21"/>
        <end position="40"/>
    </location>
</feature>
<keyword evidence="1" id="KW-0812">Transmembrane</keyword>
<sequence length="117" mass="13240">MSWYLIALKKYAVFNGRSRRREYWTFTLFTFLLLIVMRMLDYALSTPGAGVFVPLYLLAIVLPALGVTVRRLHDTDRSGWWVLIQLVPLGGFVILYFAVQEGTPGANQFGPNPKAVS</sequence>